<dbReference type="HAMAP" id="MF_00500">
    <property type="entry name" value="Ribosomal_bS20"/>
    <property type="match status" value="1"/>
</dbReference>
<evidence type="ECO:0000256" key="1">
    <source>
        <dbReference type="ARBA" id="ARBA00007634"/>
    </source>
</evidence>
<name>A0A1Z1M642_9FLOR</name>
<keyword evidence="5 6" id="KW-0687">Ribonucleoprotein</keyword>
<accession>A0A1Z1M642</accession>
<dbReference type="PANTHER" id="PTHR33398">
    <property type="entry name" value="30S RIBOSOMAL PROTEIN S20"/>
    <property type="match status" value="1"/>
</dbReference>
<comment type="function">
    <text evidence="6">Binds directly to 16S ribosomal RNA.</text>
</comment>
<dbReference type="GO" id="GO:0003735">
    <property type="term" value="F:structural constituent of ribosome"/>
    <property type="evidence" value="ECO:0007669"/>
    <property type="project" value="InterPro"/>
</dbReference>
<sequence>MYKISSTTKNNKITSRNRHRNKKYKLAIKTATKKYLFSIKSYQLKKENLETCLINLSSVYKKIDKAISRKVLHKNTGSRKKSRLAKIIRNNLN</sequence>
<feature type="region of interest" description="Disordered" evidence="7">
    <location>
        <begin position="1"/>
        <end position="21"/>
    </location>
</feature>
<dbReference type="GO" id="GO:0015935">
    <property type="term" value="C:small ribosomal subunit"/>
    <property type="evidence" value="ECO:0007669"/>
    <property type="project" value="TreeGrafter"/>
</dbReference>
<evidence type="ECO:0000256" key="6">
    <source>
        <dbReference type="HAMAP-Rule" id="MF_00500"/>
    </source>
</evidence>
<protein>
    <recommendedName>
        <fullName evidence="6">Small ribosomal subunit protein bS20c</fullName>
    </recommendedName>
</protein>
<gene>
    <name evidence="6 8" type="primary">rps20</name>
</gene>
<proteinExistence type="inferred from homology"/>
<dbReference type="RefSeq" id="YP_009392683.1">
    <property type="nucleotide sequence ID" value="NC_035264.1"/>
</dbReference>
<keyword evidence="3 6" id="KW-0694">RNA-binding</keyword>
<dbReference type="GO" id="GO:0006412">
    <property type="term" value="P:translation"/>
    <property type="evidence" value="ECO:0007669"/>
    <property type="project" value="UniProtKB-UniRule"/>
</dbReference>
<keyword evidence="2 6" id="KW-0699">rRNA-binding</keyword>
<dbReference type="GO" id="GO:0009507">
    <property type="term" value="C:chloroplast"/>
    <property type="evidence" value="ECO:0007669"/>
    <property type="project" value="UniProtKB-SubCell"/>
</dbReference>
<reference evidence="8" key="1">
    <citation type="journal article" date="2017" name="J. Phycol.">
        <title>Analysis of chloroplast genomes and a supermatrix inform reclassification of the Rhodomelaceae (Rhodophyta).</title>
        <authorList>
            <person name="Diaz-Tapia P."/>
            <person name="Maggs C.A."/>
            <person name="West J.A."/>
            <person name="Verbruggen H."/>
        </authorList>
    </citation>
    <scope>NUCLEOTIDE SEQUENCE</scope>
    <source>
        <strain evidence="8">JW3079</strain>
    </source>
</reference>
<dbReference type="Gene3D" id="1.20.58.110">
    <property type="entry name" value="Ribosomal protein S20"/>
    <property type="match status" value="1"/>
</dbReference>
<comment type="similarity">
    <text evidence="1 6">Belongs to the bacterial ribosomal protein bS20 family.</text>
</comment>
<evidence type="ECO:0000256" key="3">
    <source>
        <dbReference type="ARBA" id="ARBA00022884"/>
    </source>
</evidence>
<evidence type="ECO:0000256" key="7">
    <source>
        <dbReference type="SAM" id="MobiDB-lite"/>
    </source>
</evidence>
<dbReference type="InterPro" id="IPR036510">
    <property type="entry name" value="Ribosomal_bS20_sf"/>
</dbReference>
<keyword evidence="8" id="KW-0150">Chloroplast</keyword>
<dbReference type="InterPro" id="IPR002583">
    <property type="entry name" value="Ribosomal_bS20"/>
</dbReference>
<dbReference type="NCBIfam" id="TIGR00029">
    <property type="entry name" value="S20"/>
    <property type="match status" value="1"/>
</dbReference>
<feature type="region of interest" description="Disordered" evidence="7">
    <location>
        <begin position="74"/>
        <end position="93"/>
    </location>
</feature>
<dbReference type="GO" id="GO:0005829">
    <property type="term" value="C:cytosol"/>
    <property type="evidence" value="ECO:0007669"/>
    <property type="project" value="TreeGrafter"/>
</dbReference>
<dbReference type="Pfam" id="PF01649">
    <property type="entry name" value="Ribosomal_S20p"/>
    <property type="match status" value="1"/>
</dbReference>
<geneLocation type="chloroplast" evidence="8"/>
<dbReference type="EMBL" id="MF101417">
    <property type="protein sequence ID" value="ARW61245.1"/>
    <property type="molecule type" value="Genomic_DNA"/>
</dbReference>
<dbReference type="GeneID" id="33354258"/>
<feature type="compositionally biased region" description="Basic residues" evidence="7">
    <location>
        <begin position="74"/>
        <end position="86"/>
    </location>
</feature>
<comment type="subcellular location">
    <subcellularLocation>
        <location evidence="6">Plastid</location>
        <location evidence="6">Chloroplast</location>
    </subcellularLocation>
</comment>
<keyword evidence="4 6" id="KW-0689">Ribosomal protein</keyword>
<evidence type="ECO:0000313" key="8">
    <source>
        <dbReference type="EMBL" id="ARW61245.1"/>
    </source>
</evidence>
<evidence type="ECO:0000256" key="4">
    <source>
        <dbReference type="ARBA" id="ARBA00022980"/>
    </source>
</evidence>
<dbReference type="SUPFAM" id="SSF46992">
    <property type="entry name" value="Ribosomal protein S20"/>
    <property type="match status" value="1"/>
</dbReference>
<dbReference type="PANTHER" id="PTHR33398:SF1">
    <property type="entry name" value="SMALL RIBOSOMAL SUBUNIT PROTEIN BS20C"/>
    <property type="match status" value="1"/>
</dbReference>
<dbReference type="GO" id="GO:0070181">
    <property type="term" value="F:small ribosomal subunit rRNA binding"/>
    <property type="evidence" value="ECO:0007669"/>
    <property type="project" value="TreeGrafter"/>
</dbReference>
<keyword evidence="8" id="KW-0934">Plastid</keyword>
<dbReference type="AlphaFoldDB" id="A0A1Z1M642"/>
<organism evidence="8">
    <name type="scientific">Bostrychia tenella</name>
    <dbReference type="NCBI Taxonomy" id="324755"/>
    <lineage>
        <taxon>Eukaryota</taxon>
        <taxon>Rhodophyta</taxon>
        <taxon>Florideophyceae</taxon>
        <taxon>Rhodymeniophycidae</taxon>
        <taxon>Ceramiales</taxon>
        <taxon>Rhodomelaceae</taxon>
        <taxon>Bostrychia</taxon>
    </lineage>
</organism>
<evidence type="ECO:0000256" key="2">
    <source>
        <dbReference type="ARBA" id="ARBA00022730"/>
    </source>
</evidence>
<feature type="compositionally biased region" description="Polar residues" evidence="7">
    <location>
        <begin position="1"/>
        <end position="14"/>
    </location>
</feature>
<evidence type="ECO:0000256" key="5">
    <source>
        <dbReference type="ARBA" id="ARBA00023274"/>
    </source>
</evidence>